<sequence length="416" mass="43922">MKKSFIFSVTLLSIILLSLFNLFSPLAKAQEDNGHVPSRVLIKFKDGVTEGEKDNLLKNNRAQVVGKIDALDVLVLQVPDKAEEKLVVALSKNPHVEYAELDYLAEAFFSPNDTYFTANQWGLENTGQNIKGVSGVFDADINGPTAWEVTQGGIKVAILDTGIDQDHEDLSVKIVDKVADQKNFTTSPTIDDLYGHGTHVGGIVAAITNNGKGIAGTCPNCQLMNGKVLNDSGSGAYSWIASGITWAADNGAKVINLSLGGSSGSKTLEKAVNYAWNNKGVVVVAAAGNSANPSKTYPAAYTNVIAVAATNNKDQKASFSSYGARWVDVAAPGENIFSTFPNHPYKINKLPGYDFGSGTSMSTPMTSAVVALIWSTPHGTSASAVRARLESTADDIAGTGTYWSAGRINAANAVTP</sequence>
<keyword evidence="6 7" id="KW-0720">Serine protease</keyword>
<keyword evidence="9" id="KW-0732">Signal</keyword>
<evidence type="ECO:0000313" key="12">
    <source>
        <dbReference type="EMBL" id="OGM57909.1"/>
    </source>
</evidence>
<feature type="signal peptide" evidence="9">
    <location>
        <begin position="1"/>
        <end position="29"/>
    </location>
</feature>
<feature type="domain" description="Peptidase S8/S53" evidence="10">
    <location>
        <begin position="153"/>
        <end position="397"/>
    </location>
</feature>
<reference evidence="12 13" key="1">
    <citation type="journal article" date="2016" name="Nat. Commun.">
        <title>Thousands of microbial genomes shed light on interconnected biogeochemical processes in an aquifer system.</title>
        <authorList>
            <person name="Anantharaman K."/>
            <person name="Brown C.T."/>
            <person name="Hug L.A."/>
            <person name="Sharon I."/>
            <person name="Castelle C.J."/>
            <person name="Probst A.J."/>
            <person name="Thomas B.C."/>
            <person name="Singh A."/>
            <person name="Wilkins M.J."/>
            <person name="Karaoz U."/>
            <person name="Brodie E.L."/>
            <person name="Williams K.H."/>
            <person name="Hubbard S.S."/>
            <person name="Banfield J.F."/>
        </authorList>
    </citation>
    <scope>NUCLEOTIDE SEQUENCE [LARGE SCALE GENOMIC DNA]</scope>
</reference>
<organism evidence="12 13">
    <name type="scientific">Candidatus Woesebacteria bacterium RIFCSPLOWO2_01_FULL_37_19</name>
    <dbReference type="NCBI Taxonomy" id="1802514"/>
    <lineage>
        <taxon>Bacteria</taxon>
        <taxon>Candidatus Woeseibacteriota</taxon>
    </lineage>
</organism>
<evidence type="ECO:0000259" key="10">
    <source>
        <dbReference type="Pfam" id="PF00082"/>
    </source>
</evidence>
<dbReference type="PRINTS" id="PR00723">
    <property type="entry name" value="SUBTILISIN"/>
</dbReference>
<dbReference type="InterPro" id="IPR037045">
    <property type="entry name" value="S8pro/Inhibitor_I9_sf"/>
</dbReference>
<evidence type="ECO:0000256" key="6">
    <source>
        <dbReference type="ARBA" id="ARBA00022825"/>
    </source>
</evidence>
<evidence type="ECO:0000256" key="7">
    <source>
        <dbReference type="PROSITE-ProRule" id="PRU01240"/>
    </source>
</evidence>
<evidence type="ECO:0000256" key="2">
    <source>
        <dbReference type="ARBA" id="ARBA00011073"/>
    </source>
</evidence>
<accession>A0A1F8B2C9</accession>
<evidence type="ECO:0000256" key="3">
    <source>
        <dbReference type="ARBA" id="ARBA00022525"/>
    </source>
</evidence>
<keyword evidence="4 7" id="KW-0645">Protease</keyword>
<dbReference type="InterPro" id="IPR022398">
    <property type="entry name" value="Peptidase_S8_His-AS"/>
</dbReference>
<comment type="similarity">
    <text evidence="2 7 8">Belongs to the peptidase S8 family.</text>
</comment>
<dbReference type="Pfam" id="PF22148">
    <property type="entry name" value="Fervidolysin_NPro-like"/>
    <property type="match status" value="1"/>
</dbReference>
<dbReference type="Pfam" id="PF00082">
    <property type="entry name" value="Peptidase_S8"/>
    <property type="match status" value="1"/>
</dbReference>
<keyword evidence="3" id="KW-0964">Secreted</keyword>
<dbReference type="Gene3D" id="3.40.50.200">
    <property type="entry name" value="Peptidase S8/S53 domain"/>
    <property type="match status" value="1"/>
</dbReference>
<dbReference type="InterPro" id="IPR000209">
    <property type="entry name" value="Peptidase_S8/S53_dom"/>
</dbReference>
<dbReference type="STRING" id="1802514.A2955_00040"/>
<keyword evidence="5 7" id="KW-0378">Hydrolase</keyword>
<dbReference type="CDD" id="cd07484">
    <property type="entry name" value="Peptidases_S8_Thermitase_like"/>
    <property type="match status" value="1"/>
</dbReference>
<dbReference type="PROSITE" id="PS00136">
    <property type="entry name" value="SUBTILASE_ASP"/>
    <property type="match status" value="1"/>
</dbReference>
<evidence type="ECO:0000259" key="11">
    <source>
        <dbReference type="Pfam" id="PF22148"/>
    </source>
</evidence>
<dbReference type="SUPFAM" id="SSF52743">
    <property type="entry name" value="Subtilisin-like"/>
    <property type="match status" value="1"/>
</dbReference>
<dbReference type="PANTHER" id="PTHR43806">
    <property type="entry name" value="PEPTIDASE S8"/>
    <property type="match status" value="1"/>
</dbReference>
<dbReference type="Gene3D" id="3.30.70.80">
    <property type="entry name" value="Peptidase S8 propeptide/proteinase inhibitor I9"/>
    <property type="match status" value="1"/>
</dbReference>
<comment type="caution">
    <text evidence="12">The sequence shown here is derived from an EMBL/GenBank/DDBJ whole genome shotgun (WGS) entry which is preliminary data.</text>
</comment>
<feature type="chain" id="PRO_5009534988" evidence="9">
    <location>
        <begin position="30"/>
        <end position="416"/>
    </location>
</feature>
<protein>
    <submittedName>
        <fullName evidence="12">Uncharacterized protein</fullName>
    </submittedName>
</protein>
<dbReference type="InterPro" id="IPR023828">
    <property type="entry name" value="Peptidase_S8_Ser-AS"/>
</dbReference>
<dbReference type="EMBL" id="MGHA01000052">
    <property type="protein sequence ID" value="OGM57909.1"/>
    <property type="molecule type" value="Genomic_DNA"/>
</dbReference>
<feature type="active site" description="Charge relay system" evidence="7">
    <location>
        <position position="196"/>
    </location>
</feature>
<evidence type="ECO:0000256" key="8">
    <source>
        <dbReference type="RuleBase" id="RU003355"/>
    </source>
</evidence>
<feature type="active site" description="Charge relay system" evidence="7">
    <location>
        <position position="160"/>
    </location>
</feature>
<dbReference type="InterPro" id="IPR036852">
    <property type="entry name" value="Peptidase_S8/S53_dom_sf"/>
</dbReference>
<feature type="active site" description="Charge relay system" evidence="7">
    <location>
        <position position="360"/>
    </location>
</feature>
<dbReference type="InterPro" id="IPR050131">
    <property type="entry name" value="Peptidase_S8_subtilisin-like"/>
</dbReference>
<dbReference type="GO" id="GO:0006508">
    <property type="term" value="P:proteolysis"/>
    <property type="evidence" value="ECO:0007669"/>
    <property type="project" value="UniProtKB-KW"/>
</dbReference>
<dbReference type="GO" id="GO:0004252">
    <property type="term" value="F:serine-type endopeptidase activity"/>
    <property type="evidence" value="ECO:0007669"/>
    <property type="project" value="UniProtKB-UniRule"/>
</dbReference>
<dbReference type="PANTHER" id="PTHR43806:SF11">
    <property type="entry name" value="CEREVISIN-RELATED"/>
    <property type="match status" value="1"/>
</dbReference>
<dbReference type="AlphaFoldDB" id="A0A1F8B2C9"/>
<evidence type="ECO:0000256" key="5">
    <source>
        <dbReference type="ARBA" id="ARBA00022801"/>
    </source>
</evidence>
<dbReference type="GO" id="GO:0005576">
    <property type="term" value="C:extracellular region"/>
    <property type="evidence" value="ECO:0007669"/>
    <property type="project" value="UniProtKB-SubCell"/>
</dbReference>
<dbReference type="PROSITE" id="PS00138">
    <property type="entry name" value="SUBTILASE_SER"/>
    <property type="match status" value="1"/>
</dbReference>
<evidence type="ECO:0000256" key="9">
    <source>
        <dbReference type="SAM" id="SignalP"/>
    </source>
</evidence>
<dbReference type="Proteomes" id="UP000177501">
    <property type="component" value="Unassembled WGS sequence"/>
</dbReference>
<gene>
    <name evidence="12" type="ORF">A2955_00040</name>
</gene>
<evidence type="ECO:0000256" key="4">
    <source>
        <dbReference type="ARBA" id="ARBA00022670"/>
    </source>
</evidence>
<dbReference type="InterPro" id="IPR054399">
    <property type="entry name" value="Fervidolysin-like_N_prodom"/>
</dbReference>
<feature type="domain" description="Fervidolysin-like N-terminal prodomain" evidence="11">
    <location>
        <begin position="28"/>
        <end position="101"/>
    </location>
</feature>
<name>A0A1F8B2C9_9BACT</name>
<dbReference type="InterPro" id="IPR023827">
    <property type="entry name" value="Peptidase_S8_Asp-AS"/>
</dbReference>
<dbReference type="PROSITE" id="PS00137">
    <property type="entry name" value="SUBTILASE_HIS"/>
    <property type="match status" value="1"/>
</dbReference>
<dbReference type="PROSITE" id="PS51892">
    <property type="entry name" value="SUBTILASE"/>
    <property type="match status" value="1"/>
</dbReference>
<evidence type="ECO:0000256" key="1">
    <source>
        <dbReference type="ARBA" id="ARBA00004613"/>
    </source>
</evidence>
<dbReference type="InterPro" id="IPR034084">
    <property type="entry name" value="Thermitase-like_dom"/>
</dbReference>
<dbReference type="InterPro" id="IPR015500">
    <property type="entry name" value="Peptidase_S8_subtilisin-rel"/>
</dbReference>
<comment type="subcellular location">
    <subcellularLocation>
        <location evidence="1">Secreted</location>
    </subcellularLocation>
</comment>
<proteinExistence type="inferred from homology"/>
<evidence type="ECO:0000313" key="13">
    <source>
        <dbReference type="Proteomes" id="UP000177501"/>
    </source>
</evidence>